<dbReference type="GO" id="GO:0005548">
    <property type="term" value="F:phospholipid transporter activity"/>
    <property type="evidence" value="ECO:0007669"/>
    <property type="project" value="TreeGrafter"/>
</dbReference>
<reference evidence="3" key="1">
    <citation type="submission" date="2006-08" db="EMBL/GenBank/DDBJ databases">
        <title>Complete sequence of Alkalilimnicola ehrilichei MLHE-1.</title>
        <authorList>
            <person name="Copeland A."/>
            <person name="Lucas S."/>
            <person name="Lapidus A."/>
            <person name="Barry K."/>
            <person name="Detter J.C."/>
            <person name="Glavina del Rio T."/>
            <person name="Hammon N."/>
            <person name="Israni S."/>
            <person name="Dalin E."/>
            <person name="Tice H."/>
            <person name="Pitluck S."/>
            <person name="Sims D."/>
            <person name="Brettin T."/>
            <person name="Bruce D."/>
            <person name="Han C."/>
            <person name="Tapia R."/>
            <person name="Gilna P."/>
            <person name="Schmutz J."/>
            <person name="Larimer F."/>
            <person name="Land M."/>
            <person name="Hauser L."/>
            <person name="Kyrpides N."/>
            <person name="Mikhailova N."/>
            <person name="Oremland R.S."/>
            <person name="Hoeft S.E."/>
            <person name="Switzer-Blum J."/>
            <person name="Kulp T."/>
            <person name="King G."/>
            <person name="Tabita R."/>
            <person name="Witte B."/>
            <person name="Santini J.M."/>
            <person name="Basu P."/>
            <person name="Hollibaugh J.T."/>
            <person name="Xie G."/>
            <person name="Stolz J.F."/>
            <person name="Richardson P."/>
        </authorList>
    </citation>
    <scope>NUCLEOTIDE SEQUENCE [LARGE SCALE GENOMIC DNA]</scope>
    <source>
        <strain evidence="3">ATCC BAA-1101 / DSM 17681 / MLHE-1</strain>
    </source>
</reference>
<evidence type="ECO:0000313" key="3">
    <source>
        <dbReference type="Proteomes" id="UP000001962"/>
    </source>
</evidence>
<proteinExistence type="inferred from homology"/>
<keyword evidence="1" id="KW-0812">Transmembrane</keyword>
<dbReference type="GO" id="GO:0043190">
    <property type="term" value="C:ATP-binding cassette (ABC) transporter complex"/>
    <property type="evidence" value="ECO:0007669"/>
    <property type="project" value="InterPro"/>
</dbReference>
<dbReference type="KEGG" id="aeh:Mlg_1205"/>
<feature type="transmembrane region" description="Helical" evidence="1">
    <location>
        <begin position="314"/>
        <end position="334"/>
    </location>
</feature>
<evidence type="ECO:0000256" key="1">
    <source>
        <dbReference type="RuleBase" id="RU362044"/>
    </source>
</evidence>
<dbReference type="eggNOG" id="COG0767">
    <property type="taxonomic scope" value="Bacteria"/>
</dbReference>
<sequence>MTRDMQAQTAGLSWDEVRGLIQCSGDWTRTGLTRLAGQDLRTLPPPRTGGWTLDASAMGRLDLTGARQLHRLQERLRERGDSVRLGEERPEHMDGLLAFTERAVSERRPPPPPPGPLERLGRQTVIRLGHFWAFLAFIGEIALEALPRLLRPWTIRWKQLSAEIQKAGVQALPIIGLLAFLTGLVIAYQGGDTLERYGANIFLVELVSVTMLREMAPMLTAIVVAGRTGSSWAAQLGTMKITEEIDALRTLGISPFDMLILPRLMALMVVLPLLTIYADVLGILGGMLVADLMFGVAMHDFINRLPEAIATSHLWVGLVKAPVFALIIVGIACFQGMRVKGSAESVGRATTITVVQAIFLVIVTDAVFSILFNLVGL</sequence>
<feature type="transmembrane region" description="Helical" evidence="1">
    <location>
        <begin position="128"/>
        <end position="146"/>
    </location>
</feature>
<gene>
    <name evidence="2" type="ordered locus">Mlg_1205</name>
</gene>
<protein>
    <submittedName>
        <fullName evidence="2">Uncharacterized protein</fullName>
    </submittedName>
</protein>
<dbReference type="PANTHER" id="PTHR30188">
    <property type="entry name" value="ABC TRANSPORTER PERMEASE PROTEIN-RELATED"/>
    <property type="match status" value="1"/>
</dbReference>
<dbReference type="Pfam" id="PF02405">
    <property type="entry name" value="MlaE"/>
    <property type="match status" value="1"/>
</dbReference>
<accession>Q0A9D3</accession>
<keyword evidence="3" id="KW-1185">Reference proteome</keyword>
<name>Q0A9D3_ALKEH</name>
<dbReference type="PANTHER" id="PTHR30188:SF3">
    <property type="entry name" value="ABC TRANSPORTER PERMEASE"/>
    <property type="match status" value="1"/>
</dbReference>
<dbReference type="NCBIfam" id="TIGR00056">
    <property type="entry name" value="MlaE family lipid ABC transporter permease subunit"/>
    <property type="match status" value="1"/>
</dbReference>
<dbReference type="InterPro" id="IPR003453">
    <property type="entry name" value="ABC_MlaE_roteobac"/>
</dbReference>
<comment type="similarity">
    <text evidence="1">Belongs to the MlaE permease family.</text>
</comment>
<dbReference type="AlphaFoldDB" id="Q0A9D3"/>
<organism evidence="2 3">
    <name type="scientific">Alkalilimnicola ehrlichii (strain ATCC BAA-1101 / DSM 17681 / MLHE-1)</name>
    <dbReference type="NCBI Taxonomy" id="187272"/>
    <lineage>
        <taxon>Bacteria</taxon>
        <taxon>Pseudomonadati</taxon>
        <taxon>Pseudomonadota</taxon>
        <taxon>Gammaproteobacteria</taxon>
        <taxon>Chromatiales</taxon>
        <taxon>Ectothiorhodospiraceae</taxon>
        <taxon>Alkalilimnicola</taxon>
    </lineage>
</organism>
<feature type="transmembrane region" description="Helical" evidence="1">
    <location>
        <begin position="354"/>
        <end position="375"/>
    </location>
</feature>
<dbReference type="Proteomes" id="UP000001962">
    <property type="component" value="Chromosome"/>
</dbReference>
<keyword evidence="1" id="KW-0997">Cell inner membrane</keyword>
<keyword evidence="1" id="KW-1133">Transmembrane helix</keyword>
<dbReference type="InterPro" id="IPR030802">
    <property type="entry name" value="Permease_MalE"/>
</dbReference>
<feature type="transmembrane region" description="Helical" evidence="1">
    <location>
        <begin position="167"/>
        <end position="188"/>
    </location>
</feature>
<keyword evidence="1" id="KW-0472">Membrane</keyword>
<evidence type="ECO:0000313" key="2">
    <source>
        <dbReference type="EMBL" id="ABI56554.1"/>
    </source>
</evidence>
<comment type="subcellular location">
    <subcellularLocation>
        <location evidence="1">Cell inner membrane</location>
        <topology evidence="1">Multi-pass membrane protein</topology>
    </subcellularLocation>
</comment>
<feature type="transmembrane region" description="Helical" evidence="1">
    <location>
        <begin position="264"/>
        <end position="294"/>
    </location>
</feature>
<dbReference type="HOGENOM" id="CLU_045686_0_0_6"/>
<dbReference type="EMBL" id="CP000453">
    <property type="protein sequence ID" value="ABI56554.1"/>
    <property type="molecule type" value="Genomic_DNA"/>
</dbReference>
<keyword evidence="1" id="KW-1003">Cell membrane</keyword>